<dbReference type="Gene3D" id="3.40.50.150">
    <property type="entry name" value="Vaccinia Virus protein VP39"/>
    <property type="match status" value="1"/>
</dbReference>
<reference evidence="1 2" key="1">
    <citation type="journal article" date="2016" name="Nat. Commun.">
        <title>Thousands of microbial genomes shed light on interconnected biogeochemical processes in an aquifer system.</title>
        <authorList>
            <person name="Anantharaman K."/>
            <person name="Brown C.T."/>
            <person name="Hug L.A."/>
            <person name="Sharon I."/>
            <person name="Castelle C.J."/>
            <person name="Probst A.J."/>
            <person name="Thomas B.C."/>
            <person name="Singh A."/>
            <person name="Wilkins M.J."/>
            <person name="Karaoz U."/>
            <person name="Brodie E.L."/>
            <person name="Williams K.H."/>
            <person name="Hubbard S.S."/>
            <person name="Banfield J.F."/>
        </authorList>
    </citation>
    <scope>NUCLEOTIDE SEQUENCE [LARGE SCALE GENOMIC DNA]</scope>
</reference>
<evidence type="ECO:0000313" key="2">
    <source>
        <dbReference type="Proteomes" id="UP000178367"/>
    </source>
</evidence>
<evidence type="ECO:0000313" key="1">
    <source>
        <dbReference type="EMBL" id="OGF26075.1"/>
    </source>
</evidence>
<name>A0A1F5SHA7_9BACT</name>
<dbReference type="SUPFAM" id="SSF53335">
    <property type="entry name" value="S-adenosyl-L-methionine-dependent methyltransferases"/>
    <property type="match status" value="1"/>
</dbReference>
<proteinExistence type="predicted"/>
<sequence>MNKINTQNKLQTDDFERMFGEKLSSYTKKKIKDYGFRYRHITPDERDDCIKKIVDTLLDRGLVYSGKHRLGQWEKGWGENLANLKKHGNSSAIIPHYFGKYDIVRVNQKLIKAHSKNFERNSLAVIVGWLADKYMRDADSIYEFGCGTGHHLLEIRDINRNANLWGLDWVESSQKIIQKIAAQKNNNKLFAKKFDFFNPDKKFKLGKNSVIYTVAALEQVGEKFDKFIDFLIGNKPKLCIHVEPIGELLDENNLLDFLSLKYFEKRNYLKGFLSHLYKLEKQNKIKILKAQRSYIGSFFIDGYSVIVWSPR</sequence>
<dbReference type="InterPro" id="IPR029063">
    <property type="entry name" value="SAM-dependent_MTases_sf"/>
</dbReference>
<dbReference type="CDD" id="cd02440">
    <property type="entry name" value="AdoMet_MTases"/>
    <property type="match status" value="1"/>
</dbReference>
<accession>A0A1F5SHA7</accession>
<dbReference type="AlphaFoldDB" id="A0A1F5SHA7"/>
<evidence type="ECO:0008006" key="3">
    <source>
        <dbReference type="Google" id="ProtNLM"/>
    </source>
</evidence>
<protein>
    <recommendedName>
        <fullName evidence="3">Methyltransferase domain-containing protein</fullName>
    </recommendedName>
</protein>
<organism evidence="1 2">
    <name type="scientific">Candidatus Falkowbacteria bacterium RIFOXYA2_FULL_47_19</name>
    <dbReference type="NCBI Taxonomy" id="1797994"/>
    <lineage>
        <taxon>Bacteria</taxon>
        <taxon>Candidatus Falkowiibacteriota</taxon>
    </lineage>
</organism>
<dbReference type="EMBL" id="MFGB01000017">
    <property type="protein sequence ID" value="OGF26075.1"/>
    <property type="molecule type" value="Genomic_DNA"/>
</dbReference>
<gene>
    <name evidence="1" type="ORF">A2227_02555</name>
</gene>
<dbReference type="STRING" id="1797994.A2227_02555"/>
<comment type="caution">
    <text evidence="1">The sequence shown here is derived from an EMBL/GenBank/DDBJ whole genome shotgun (WGS) entry which is preliminary data.</text>
</comment>
<dbReference type="Proteomes" id="UP000178367">
    <property type="component" value="Unassembled WGS sequence"/>
</dbReference>